<evidence type="ECO:0000259" key="3">
    <source>
        <dbReference type="Pfam" id="PF13936"/>
    </source>
</evidence>
<evidence type="ECO:0000313" key="5">
    <source>
        <dbReference type="Proteomes" id="UP000288716"/>
    </source>
</evidence>
<reference evidence="4 5" key="1">
    <citation type="journal article" date="2018" name="Gigascience">
        <title>Genomes of trombidid mites reveal novel predicted allergens and laterally-transferred genes associated with secondary metabolism.</title>
        <authorList>
            <person name="Dong X."/>
            <person name="Chaisiri K."/>
            <person name="Xia D."/>
            <person name="Armstrong S.D."/>
            <person name="Fang Y."/>
            <person name="Donnelly M.J."/>
            <person name="Kadowaki T."/>
            <person name="McGarry J.W."/>
            <person name="Darby A.C."/>
            <person name="Makepeace B.L."/>
        </authorList>
    </citation>
    <scope>NUCLEOTIDE SEQUENCE [LARGE SCALE GENOMIC DNA]</scope>
    <source>
        <strain evidence="4">UoL-UT</strain>
    </source>
</reference>
<dbReference type="VEuPathDB" id="VectorBase:LDEU010601"/>
<sequence length="351" mass="41700">MSSVEAQQQQIRRKQLTIDEKARILLLDTEGLSCYQIAQQFNRSHKTILKILNRWRNNETIQRKRGTGLKRKTTPEEDEQIVAYSLLHRFKIIEFIKNEQAPHLSRRTIIRRLREKKARRFISAQKTFLNPEIINERIDYALEFSNWNDDMCKTIVFMDECSVESCPRGKIRVTRLYGQRFDCNNVDTEEISGRFSVPIHAWMSTHGLGTVTRIDGHLNSLKYMNILNEEIPKIDQRFEDGFWNLVHDRSPIHQSQIIRTYIEENGINDMRHPRKSPDLNGIENIFAALKRNLKNRIRTERRPPNSSDELFSWITEEWTQINTNDIVSNIYRSIRNRFYTVTNNHGVQSRW</sequence>
<protein>
    <recommendedName>
        <fullName evidence="6">Tc1-like transposase DDE domain-containing protein</fullName>
    </recommendedName>
</protein>
<dbReference type="InterPro" id="IPR009057">
    <property type="entry name" value="Homeodomain-like_sf"/>
</dbReference>
<evidence type="ECO:0000259" key="2">
    <source>
        <dbReference type="Pfam" id="PF13358"/>
    </source>
</evidence>
<dbReference type="InterPro" id="IPR025246">
    <property type="entry name" value="IS30-like_HTH"/>
</dbReference>
<dbReference type="InterPro" id="IPR036397">
    <property type="entry name" value="RNaseH_sf"/>
</dbReference>
<gene>
    <name evidence="4" type="ORF">B4U80_11855</name>
</gene>
<name>A0A443S1M3_9ACAR</name>
<dbReference type="OrthoDB" id="9996331at2759"/>
<dbReference type="InterPro" id="IPR038717">
    <property type="entry name" value="Tc1-like_DDE_dom"/>
</dbReference>
<evidence type="ECO:0000313" key="4">
    <source>
        <dbReference type="EMBL" id="RWS21439.1"/>
    </source>
</evidence>
<dbReference type="STRING" id="299467.A0A443S1M3"/>
<accession>A0A443S1M3</accession>
<proteinExistence type="predicted"/>
<dbReference type="Gene3D" id="1.10.10.60">
    <property type="entry name" value="Homeodomain-like"/>
    <property type="match status" value="1"/>
</dbReference>
<evidence type="ECO:0000256" key="1">
    <source>
        <dbReference type="ARBA" id="ARBA00004123"/>
    </source>
</evidence>
<organism evidence="4 5">
    <name type="scientific">Leptotrombidium deliense</name>
    <dbReference type="NCBI Taxonomy" id="299467"/>
    <lineage>
        <taxon>Eukaryota</taxon>
        <taxon>Metazoa</taxon>
        <taxon>Ecdysozoa</taxon>
        <taxon>Arthropoda</taxon>
        <taxon>Chelicerata</taxon>
        <taxon>Arachnida</taxon>
        <taxon>Acari</taxon>
        <taxon>Acariformes</taxon>
        <taxon>Trombidiformes</taxon>
        <taxon>Prostigmata</taxon>
        <taxon>Anystina</taxon>
        <taxon>Parasitengona</taxon>
        <taxon>Trombiculoidea</taxon>
        <taxon>Trombiculidae</taxon>
        <taxon>Leptotrombidium</taxon>
    </lineage>
</organism>
<keyword evidence="5" id="KW-1185">Reference proteome</keyword>
<feature type="domain" description="Tc1-like transposase DDE" evidence="2">
    <location>
        <begin position="155"/>
        <end position="298"/>
    </location>
</feature>
<comment type="subcellular location">
    <subcellularLocation>
        <location evidence="1">Nucleus</location>
    </subcellularLocation>
</comment>
<dbReference type="EMBL" id="NCKV01012220">
    <property type="protein sequence ID" value="RWS21439.1"/>
    <property type="molecule type" value="Genomic_DNA"/>
</dbReference>
<comment type="caution">
    <text evidence="4">The sequence shown here is derived from an EMBL/GenBank/DDBJ whole genome shotgun (WGS) entry which is preliminary data.</text>
</comment>
<evidence type="ECO:0008006" key="6">
    <source>
        <dbReference type="Google" id="ProtNLM"/>
    </source>
</evidence>
<dbReference type="GO" id="GO:0003676">
    <property type="term" value="F:nucleic acid binding"/>
    <property type="evidence" value="ECO:0007669"/>
    <property type="project" value="InterPro"/>
</dbReference>
<dbReference type="SUPFAM" id="SSF46689">
    <property type="entry name" value="Homeodomain-like"/>
    <property type="match status" value="1"/>
</dbReference>
<dbReference type="Pfam" id="PF13936">
    <property type="entry name" value="HTH_38"/>
    <property type="match status" value="1"/>
</dbReference>
<dbReference type="Proteomes" id="UP000288716">
    <property type="component" value="Unassembled WGS sequence"/>
</dbReference>
<dbReference type="GO" id="GO:0005634">
    <property type="term" value="C:nucleus"/>
    <property type="evidence" value="ECO:0007669"/>
    <property type="project" value="UniProtKB-SubCell"/>
</dbReference>
<feature type="domain" description="Transposase IS30-like HTH" evidence="3">
    <location>
        <begin position="12"/>
        <end position="53"/>
    </location>
</feature>
<dbReference type="AlphaFoldDB" id="A0A443S1M3"/>
<dbReference type="Gene3D" id="3.30.420.10">
    <property type="entry name" value="Ribonuclease H-like superfamily/Ribonuclease H"/>
    <property type="match status" value="1"/>
</dbReference>
<dbReference type="Pfam" id="PF13358">
    <property type="entry name" value="DDE_3"/>
    <property type="match status" value="1"/>
</dbReference>